<accession>A0A3G2KF19</accession>
<dbReference type="EMBL" id="MH834608">
    <property type="protein sequence ID" value="AYN57576.1"/>
    <property type="molecule type" value="Genomic_DNA"/>
</dbReference>
<evidence type="ECO:0000313" key="1">
    <source>
        <dbReference type="EMBL" id="AYN57576.1"/>
    </source>
</evidence>
<reference evidence="1 2" key="1">
    <citation type="submission" date="2018-09" db="EMBL/GenBank/DDBJ databases">
        <authorList>
            <person name="Rimple P.A."/>
            <person name="Stoner T.H."/>
            <person name="Garlena R.A."/>
            <person name="Russell D.A."/>
            <person name="Pope W.H."/>
            <person name="Jacobs-Sera D."/>
            <person name="Hatfull G.F."/>
        </authorList>
    </citation>
    <scope>NUCLEOTIDE SEQUENCE [LARGE SCALE GENOMIC DNA]</scope>
</reference>
<proteinExistence type="predicted"/>
<dbReference type="Gene3D" id="3.40.50.300">
    <property type="entry name" value="P-loop containing nucleotide triphosphate hydrolases"/>
    <property type="match status" value="1"/>
</dbReference>
<gene>
    <name evidence="1" type="primary">2</name>
    <name evidence="1" type="ORF">PBI_COTE_2</name>
</gene>
<evidence type="ECO:0000313" key="2">
    <source>
        <dbReference type="Proteomes" id="UP000282541"/>
    </source>
</evidence>
<sequence length="110" mass="11595">MHDEHKGRALAAAREGQRVAVVAATLPAAQEICGRLADLVEGEPAVKVRRLNGAHSIDFAGGGSIVFRSFRSSHRGMSFDRVFVPIGTSADLVRELLPSLSVSGGPLVGY</sequence>
<protein>
    <submittedName>
        <fullName evidence="1">Uncharacterized protein</fullName>
    </submittedName>
</protein>
<dbReference type="Proteomes" id="UP000282541">
    <property type="component" value="Segment"/>
</dbReference>
<organism evidence="1 2">
    <name type="scientific">Arthrobacter phage Cote</name>
    <dbReference type="NCBI Taxonomy" id="2419953"/>
    <lineage>
        <taxon>Viruses</taxon>
        <taxon>Duplodnaviria</taxon>
        <taxon>Heunggongvirae</taxon>
        <taxon>Uroviricota</taxon>
        <taxon>Caudoviricetes</taxon>
        <taxon>Coralvirus</taxon>
        <taxon>Coralvirus coral</taxon>
    </lineage>
</organism>
<name>A0A3G2KF19_9CAUD</name>
<dbReference type="InterPro" id="IPR027417">
    <property type="entry name" value="P-loop_NTPase"/>
</dbReference>